<sequence length="86" mass="9807">MIAFFVLLLALALLDVWIYGEYSKWVKWLFAMGFFLIPASAAWVSHRWKCKACGKKALSVDDGTVFGKRNYFARRCMHCGAPLKGQ</sequence>
<accession>A0A3M6QAR2</accession>
<gene>
    <name evidence="2" type="ORF">EBQ25_06215</name>
</gene>
<dbReference type="AlphaFoldDB" id="A0A3M6QAR2"/>
<evidence type="ECO:0000256" key="1">
    <source>
        <dbReference type="SAM" id="Phobius"/>
    </source>
</evidence>
<comment type="caution">
    <text evidence="2">The sequence shown here is derived from an EMBL/GenBank/DDBJ whole genome shotgun (WGS) entry which is preliminary data.</text>
</comment>
<dbReference type="EMBL" id="RDQL01000006">
    <property type="protein sequence ID" value="RMX00244.1"/>
    <property type="molecule type" value="Genomic_DNA"/>
</dbReference>
<keyword evidence="1" id="KW-1133">Transmembrane helix</keyword>
<keyword evidence="1" id="KW-0812">Transmembrane</keyword>
<name>A0A3M6QAR2_9BURK</name>
<dbReference type="Proteomes" id="UP000267035">
    <property type="component" value="Unassembled WGS sequence"/>
</dbReference>
<reference evidence="2 3" key="1">
    <citation type="submission" date="2018-10" db="EMBL/GenBank/DDBJ databases">
        <title>Comamonadaceae CDC group NO-1 genome sequencing and assembly.</title>
        <authorList>
            <person name="Bernier A.-M."/>
            <person name="Bernard K."/>
        </authorList>
    </citation>
    <scope>NUCLEOTIDE SEQUENCE [LARGE SCALE GENOMIC DNA]</scope>
    <source>
        <strain evidence="2 3">NML161473</strain>
    </source>
</reference>
<keyword evidence="1" id="KW-0472">Membrane</keyword>
<feature type="transmembrane region" description="Helical" evidence="1">
    <location>
        <begin position="28"/>
        <end position="46"/>
    </location>
</feature>
<evidence type="ECO:0000313" key="2">
    <source>
        <dbReference type="EMBL" id="RMX00244.1"/>
    </source>
</evidence>
<organism evidence="2 3">
    <name type="scientific">Allofranklinella schreckenbergeri</name>
    <dbReference type="NCBI Taxonomy" id="1076744"/>
    <lineage>
        <taxon>Bacteria</taxon>
        <taxon>Pseudomonadati</taxon>
        <taxon>Pseudomonadota</taxon>
        <taxon>Betaproteobacteria</taxon>
        <taxon>Burkholderiales</taxon>
        <taxon>Comamonadaceae</taxon>
        <taxon>Allofranklinella</taxon>
    </lineage>
</organism>
<dbReference type="RefSeq" id="WP_122253881.1">
    <property type="nucleotide sequence ID" value="NZ_RDQL01000006.1"/>
</dbReference>
<proteinExistence type="predicted"/>
<evidence type="ECO:0000313" key="3">
    <source>
        <dbReference type="Proteomes" id="UP000267035"/>
    </source>
</evidence>
<protein>
    <submittedName>
        <fullName evidence="2">Uncharacterized protein</fullName>
    </submittedName>
</protein>
<keyword evidence="3" id="KW-1185">Reference proteome</keyword>